<organism evidence="7 8">
    <name type="scientific">Candidatus Yanofskybacteria bacterium CG10_big_fil_rev_8_21_14_0_10_46_23</name>
    <dbReference type="NCBI Taxonomy" id="1975098"/>
    <lineage>
        <taxon>Bacteria</taxon>
        <taxon>Candidatus Yanofskyibacteriota</taxon>
    </lineage>
</organism>
<evidence type="ECO:0000256" key="2">
    <source>
        <dbReference type="ARBA" id="ARBA00022475"/>
    </source>
</evidence>
<feature type="transmembrane region" description="Helical" evidence="6">
    <location>
        <begin position="133"/>
        <end position="156"/>
    </location>
</feature>
<dbReference type="AlphaFoldDB" id="A0A2H0R539"/>
<feature type="transmembrane region" description="Helical" evidence="6">
    <location>
        <begin position="253"/>
        <end position="271"/>
    </location>
</feature>
<gene>
    <name evidence="7" type="ORF">COV31_00090</name>
</gene>
<dbReference type="GO" id="GO:0005886">
    <property type="term" value="C:plasma membrane"/>
    <property type="evidence" value="ECO:0007669"/>
    <property type="project" value="UniProtKB-SubCell"/>
</dbReference>
<feature type="transmembrane region" description="Helical" evidence="6">
    <location>
        <begin position="323"/>
        <end position="348"/>
    </location>
</feature>
<keyword evidence="4 6" id="KW-1133">Transmembrane helix</keyword>
<protein>
    <recommendedName>
        <fullName evidence="9">Polysaccharide biosynthesis protein C-terminal domain-containing protein</fullName>
    </recommendedName>
</protein>
<name>A0A2H0R539_9BACT</name>
<keyword evidence="3 6" id="KW-0812">Transmembrane</keyword>
<feature type="transmembrane region" description="Helical" evidence="6">
    <location>
        <begin position="354"/>
        <end position="374"/>
    </location>
</feature>
<evidence type="ECO:0000313" key="8">
    <source>
        <dbReference type="Proteomes" id="UP000230232"/>
    </source>
</evidence>
<feature type="transmembrane region" description="Helical" evidence="6">
    <location>
        <begin position="52"/>
        <end position="74"/>
    </location>
</feature>
<comment type="subcellular location">
    <subcellularLocation>
        <location evidence="1">Cell membrane</location>
        <topology evidence="1">Multi-pass membrane protein</topology>
    </subcellularLocation>
</comment>
<evidence type="ECO:0008006" key="9">
    <source>
        <dbReference type="Google" id="ProtNLM"/>
    </source>
</evidence>
<dbReference type="PANTHER" id="PTHR30250">
    <property type="entry name" value="PST FAMILY PREDICTED COLANIC ACID TRANSPORTER"/>
    <property type="match status" value="1"/>
</dbReference>
<keyword evidence="5 6" id="KW-0472">Membrane</keyword>
<evidence type="ECO:0000256" key="1">
    <source>
        <dbReference type="ARBA" id="ARBA00004651"/>
    </source>
</evidence>
<reference evidence="7 8" key="1">
    <citation type="submission" date="2017-09" db="EMBL/GenBank/DDBJ databases">
        <title>Depth-based differentiation of microbial function through sediment-hosted aquifers and enrichment of novel symbionts in the deep terrestrial subsurface.</title>
        <authorList>
            <person name="Probst A.J."/>
            <person name="Ladd B."/>
            <person name="Jarett J.K."/>
            <person name="Geller-Mcgrath D.E."/>
            <person name="Sieber C.M."/>
            <person name="Emerson J.B."/>
            <person name="Anantharaman K."/>
            <person name="Thomas B.C."/>
            <person name="Malmstrom R."/>
            <person name="Stieglmeier M."/>
            <person name="Klingl A."/>
            <person name="Woyke T."/>
            <person name="Ryan C.M."/>
            <person name="Banfield J.F."/>
        </authorList>
    </citation>
    <scope>NUCLEOTIDE SEQUENCE [LARGE SCALE GENOMIC DNA]</scope>
    <source>
        <strain evidence="7">CG10_big_fil_rev_8_21_14_0_10_46_23</strain>
    </source>
</reference>
<evidence type="ECO:0000256" key="6">
    <source>
        <dbReference type="SAM" id="Phobius"/>
    </source>
</evidence>
<dbReference type="Proteomes" id="UP000230232">
    <property type="component" value="Unassembled WGS sequence"/>
</dbReference>
<dbReference type="PANTHER" id="PTHR30250:SF11">
    <property type="entry name" value="O-ANTIGEN TRANSPORTER-RELATED"/>
    <property type="match status" value="1"/>
</dbReference>
<evidence type="ECO:0000256" key="3">
    <source>
        <dbReference type="ARBA" id="ARBA00022692"/>
    </source>
</evidence>
<dbReference type="Pfam" id="PF01943">
    <property type="entry name" value="Polysacc_synt"/>
    <property type="match status" value="1"/>
</dbReference>
<keyword evidence="2" id="KW-1003">Cell membrane</keyword>
<feature type="transmembrane region" description="Helical" evidence="6">
    <location>
        <begin position="177"/>
        <end position="209"/>
    </location>
</feature>
<feature type="transmembrane region" description="Helical" evidence="6">
    <location>
        <begin position="412"/>
        <end position="434"/>
    </location>
</feature>
<accession>A0A2H0R539</accession>
<comment type="caution">
    <text evidence="7">The sequence shown here is derived from an EMBL/GenBank/DDBJ whole genome shotgun (WGS) entry which is preliminary data.</text>
</comment>
<dbReference type="EMBL" id="PCXO01000003">
    <property type="protein sequence ID" value="PIR41627.1"/>
    <property type="molecule type" value="Genomic_DNA"/>
</dbReference>
<feature type="transmembrane region" description="Helical" evidence="6">
    <location>
        <begin position="95"/>
        <end position="121"/>
    </location>
</feature>
<evidence type="ECO:0000256" key="5">
    <source>
        <dbReference type="ARBA" id="ARBA00023136"/>
    </source>
</evidence>
<proteinExistence type="predicted"/>
<dbReference type="InterPro" id="IPR050833">
    <property type="entry name" value="Poly_Biosynth_Transport"/>
</dbReference>
<evidence type="ECO:0000313" key="7">
    <source>
        <dbReference type="EMBL" id="PIR41627.1"/>
    </source>
</evidence>
<evidence type="ECO:0000256" key="4">
    <source>
        <dbReference type="ARBA" id="ARBA00022989"/>
    </source>
</evidence>
<feature type="transmembrane region" description="Helical" evidence="6">
    <location>
        <begin position="386"/>
        <end position="406"/>
    </location>
</feature>
<sequence>MNFRDIRERLLRLKEKQFVQDTATLQVGTVVGNFTQAIVGIFLARILQPELFGIYSLALSLAGFAALFIGIGAHEAITTVLSEAYEKKDKTEVNYALAFLIKLISVSGFIAIGGALIAPFISKLLYQNSSIGSFASISIIGLFISATLLAMTRIVLQVINKIKLMTGLIVLDQLVRSGLSLFLAVVGFGVLGAVTGHLLGAVVIFFVAMLVWQRVQSNFPLIPSLKFLLKLWPKVSIRRYLNFSIWITVDRNIANVFVILPVILTGIFVSAQEVTFFKLAFGYINLALSLLAPISILLNVEFPKQKVRDFNALAANFIRISMYSLITSTILTVGAVLISPVAFVVLYGENFSPSVQYVYGLIIYGAMMGIGVGLGPMWRAINKVRVSIIINLVTLIIGIPVGLFLIRSYGSWGTVAMVTAWFTASQVVSFIYLARFLKSKKPILLDRPRQ</sequence>
<feature type="transmembrane region" description="Helical" evidence="6">
    <location>
        <begin position="21"/>
        <end position="46"/>
    </location>
</feature>
<feature type="transmembrane region" description="Helical" evidence="6">
    <location>
        <begin position="283"/>
        <end position="302"/>
    </location>
</feature>
<dbReference type="InterPro" id="IPR002797">
    <property type="entry name" value="Polysacc_synth"/>
</dbReference>